<accession>A0A397IH37</accession>
<evidence type="ECO:0000313" key="1">
    <source>
        <dbReference type="EMBL" id="RHZ74162.1"/>
    </source>
</evidence>
<reference evidence="1 2" key="1">
    <citation type="submission" date="2018-08" db="EMBL/GenBank/DDBJ databases">
        <title>Genome and evolution of the arbuscular mycorrhizal fungus Diversispora epigaea (formerly Glomus versiforme) and its bacterial endosymbionts.</title>
        <authorList>
            <person name="Sun X."/>
            <person name="Fei Z."/>
            <person name="Harrison M."/>
        </authorList>
    </citation>
    <scope>NUCLEOTIDE SEQUENCE [LARGE SCALE GENOMIC DNA]</scope>
    <source>
        <strain evidence="1 2">IT104</strain>
    </source>
</reference>
<comment type="caution">
    <text evidence="1">The sequence shown here is derived from an EMBL/GenBank/DDBJ whole genome shotgun (WGS) entry which is preliminary data.</text>
</comment>
<sequence>MMMYSKIAGFHIQIIPSQWYIDIQKDNNVVTKVCCFINKEFAKNHSNEILILNPSTIPKSVTHVLYHAAQQKLKYGKVWILARHAAQLTVEYNNHSKMVAWLKKFIR</sequence>
<dbReference type="AlphaFoldDB" id="A0A397IH37"/>
<name>A0A397IH37_9GLOM</name>
<dbReference type="Proteomes" id="UP000266861">
    <property type="component" value="Unassembled WGS sequence"/>
</dbReference>
<organism evidence="1 2">
    <name type="scientific">Diversispora epigaea</name>
    <dbReference type="NCBI Taxonomy" id="1348612"/>
    <lineage>
        <taxon>Eukaryota</taxon>
        <taxon>Fungi</taxon>
        <taxon>Fungi incertae sedis</taxon>
        <taxon>Mucoromycota</taxon>
        <taxon>Glomeromycotina</taxon>
        <taxon>Glomeromycetes</taxon>
        <taxon>Diversisporales</taxon>
        <taxon>Diversisporaceae</taxon>
        <taxon>Diversispora</taxon>
    </lineage>
</organism>
<dbReference type="EMBL" id="PQFF01000210">
    <property type="protein sequence ID" value="RHZ74162.1"/>
    <property type="molecule type" value="Genomic_DNA"/>
</dbReference>
<proteinExistence type="predicted"/>
<evidence type="ECO:0000313" key="2">
    <source>
        <dbReference type="Proteomes" id="UP000266861"/>
    </source>
</evidence>
<keyword evidence="2" id="KW-1185">Reference proteome</keyword>
<protein>
    <submittedName>
        <fullName evidence="1">Uncharacterized protein</fullName>
    </submittedName>
</protein>
<gene>
    <name evidence="1" type="ORF">Glove_227g37</name>
</gene>
<dbReference type="OrthoDB" id="2424227at2759"/>